<proteinExistence type="predicted"/>
<feature type="region of interest" description="Disordered" evidence="1">
    <location>
        <begin position="208"/>
        <end position="257"/>
    </location>
</feature>
<feature type="non-terminal residue" evidence="2">
    <location>
        <position position="370"/>
    </location>
</feature>
<evidence type="ECO:0000256" key="1">
    <source>
        <dbReference type="SAM" id="MobiDB-lite"/>
    </source>
</evidence>
<gene>
    <name evidence="2" type="ORF">AVDCRST_MAG39-2117</name>
</gene>
<organism evidence="2">
    <name type="scientific">uncultured Sphingomonadaceae bacterium</name>
    <dbReference type="NCBI Taxonomy" id="169976"/>
    <lineage>
        <taxon>Bacteria</taxon>
        <taxon>Pseudomonadati</taxon>
        <taxon>Pseudomonadota</taxon>
        <taxon>Alphaproteobacteria</taxon>
        <taxon>Sphingomonadales</taxon>
        <taxon>Sphingomonadaceae</taxon>
        <taxon>environmental samples</taxon>
    </lineage>
</organism>
<reference evidence="2" key="1">
    <citation type="submission" date="2020-02" db="EMBL/GenBank/DDBJ databases">
        <authorList>
            <person name="Meier V. D."/>
        </authorList>
    </citation>
    <scope>NUCLEOTIDE SEQUENCE</scope>
    <source>
        <strain evidence="2">AVDCRST_MAG39</strain>
    </source>
</reference>
<feature type="compositionally biased region" description="Basic and acidic residues" evidence="1">
    <location>
        <begin position="162"/>
        <end position="174"/>
    </location>
</feature>
<dbReference type="EMBL" id="CADCVW010000087">
    <property type="protein sequence ID" value="CAA9512589.1"/>
    <property type="molecule type" value="Genomic_DNA"/>
</dbReference>
<protein>
    <submittedName>
        <fullName evidence="2">Rod shape-determining protein RodA</fullName>
    </submittedName>
</protein>
<feature type="compositionally biased region" description="Basic residues" evidence="1">
    <location>
        <begin position="210"/>
        <end position="227"/>
    </location>
</feature>
<evidence type="ECO:0000313" key="2">
    <source>
        <dbReference type="EMBL" id="CAA9512589.1"/>
    </source>
</evidence>
<accession>A0A6J4T399</accession>
<sequence>EARAVPPRARRAVAVADAVPCHGHRRLRPRRALFGGGRFSHTLGAQPGRPLRLLLRGGGGAQPRPRALVPRRGFPGLCAVPAAAVRGRSGGLRRQGRAALDRPRLHPAPAVRVHEDRRGARRGPLLRSAARRRDPPLDRDMARWAADQRTSGAGDAPARPRHFPDDHGRRRDRYVPRRAAATLVRRQCSGGRGGDPLRLLFPASRVSAQARHHLSRTRSRPARRGLPHHPVQDRDRFGRRVRQGLPPGHAEPPRLPAGGPYRLRLRHHGGGMGAAWWPAPDSRLCIAAPLGHGRGDARGNPLRPADRRGADQHHLPLFLDQPADGDGPRPGSGHPAAALLLRRVGDDDGDVLPRHPDVHRPGEQLELALV</sequence>
<feature type="region of interest" description="Disordered" evidence="1">
    <location>
        <begin position="115"/>
        <end position="174"/>
    </location>
</feature>
<feature type="compositionally biased region" description="Basic and acidic residues" evidence="1">
    <location>
        <begin position="131"/>
        <end position="142"/>
    </location>
</feature>
<dbReference type="AlphaFoldDB" id="A0A6J4T399"/>
<name>A0A6J4T399_9SPHN</name>
<feature type="non-terminal residue" evidence="2">
    <location>
        <position position="1"/>
    </location>
</feature>